<gene>
    <name evidence="9" type="ORF">NliqN6_0410</name>
</gene>
<dbReference type="OrthoDB" id="260807at2759"/>
<sequence length="601" mass="65257">MPTLHQYDYLFAFGVIFCTLDAYQIGANDVANSWATSVSSKSVTMKQAIVGAAIFEFLGAVLVGGRVSSTIKNGIIPANVFQNDAGLQLLGFVNAIFISSLWLSIATYMSWPVSTTYSIVSAVLGTGIAVGGFDAPTWGWNGGKGMAAIWGGLVIAPAMAAGFGAVVFLLVKYIVLKRRDSTRWGIITGPFWFFLVACVLTMSIIYKGSPQLELDEMSSGKTAAAILLTGLVVSLLSVVFWVPYVRAKVVKKDYTIRFYHFFYGPFLWNRPAPADAGEIGKEAVADYRIRANREGDVVTNSIHVYGNAHSMAESARATDTVDDIPLPEKGSENGSRKSDQAESSDAANTPPLESKLEKEIESPQRQIEGPWILPKNLWILLRYRAYPFIWTTLTHGSKVDIHALQAGQQGTKEGDRMQKIYERAIQYPNETEHLYSFMQVMTACTASFAHGANDLSNAIGPFSVIYYTWKNGVPAGKNTDVEVWMLVYGAATLVLGLATYGYNIMAVLGNRITLHSPSRGFCMELGGAITVILASQYGIPVSTTMCITGATIGVSLCNGDIRSTNWKAIAWIYVGWILTIIVVAVASACMLAIVINAPRLN</sequence>
<feature type="transmembrane region" description="Helical" evidence="7">
    <location>
        <begin position="85"/>
        <end position="105"/>
    </location>
</feature>
<keyword evidence="6 7" id="KW-0472">Membrane</keyword>
<feature type="transmembrane region" description="Helical" evidence="7">
    <location>
        <begin position="528"/>
        <end position="556"/>
    </location>
</feature>
<evidence type="ECO:0000256" key="2">
    <source>
        <dbReference type="ARBA" id="ARBA00022448"/>
    </source>
</evidence>
<feature type="transmembrane region" description="Helical" evidence="7">
    <location>
        <begin position="6"/>
        <end position="27"/>
    </location>
</feature>
<keyword evidence="4 7" id="KW-0812">Transmembrane</keyword>
<feature type="transmembrane region" description="Helical" evidence="7">
    <location>
        <begin position="486"/>
        <end position="508"/>
    </location>
</feature>
<evidence type="ECO:0000313" key="9">
    <source>
        <dbReference type="EMBL" id="GHJ84008.1"/>
    </source>
</evidence>
<feature type="transmembrane region" description="Helical" evidence="7">
    <location>
        <begin position="568"/>
        <end position="595"/>
    </location>
</feature>
<comment type="function">
    <text evidence="7">Sodium-phosphate symporter.</text>
</comment>
<evidence type="ECO:0000256" key="4">
    <source>
        <dbReference type="ARBA" id="ARBA00022692"/>
    </source>
</evidence>
<proteinExistence type="inferred from homology"/>
<reference evidence="9" key="1">
    <citation type="submission" date="2020-07" db="EMBL/GenBank/DDBJ databases">
        <title>Draft Genome Sequence of a Deep-Sea Yeast, Naganishia (Cryptococcus) liquefaciens strain N6.</title>
        <authorList>
            <person name="Han Y.W."/>
            <person name="Kajitani R."/>
            <person name="Morimoto H."/>
            <person name="Parhat M."/>
            <person name="Tsubouchi H."/>
            <person name="Bakenova O."/>
            <person name="Ogata M."/>
            <person name="Argunhan B."/>
            <person name="Aoki R."/>
            <person name="Kajiwara S."/>
            <person name="Itoh T."/>
            <person name="Iwasaki H."/>
        </authorList>
    </citation>
    <scope>NUCLEOTIDE SEQUENCE</scope>
    <source>
        <strain evidence="9">N6</strain>
    </source>
</reference>
<evidence type="ECO:0000256" key="1">
    <source>
        <dbReference type="ARBA" id="ARBA00004141"/>
    </source>
</evidence>
<dbReference type="PANTHER" id="PTHR11101:SF80">
    <property type="entry name" value="PHOSPHATE TRANSPORTER"/>
    <property type="match status" value="1"/>
</dbReference>
<dbReference type="GO" id="GO:0035435">
    <property type="term" value="P:phosphate ion transmembrane transport"/>
    <property type="evidence" value="ECO:0007669"/>
    <property type="project" value="TreeGrafter"/>
</dbReference>
<comment type="subcellular location">
    <subcellularLocation>
        <location evidence="1 7">Membrane</location>
        <topology evidence="1 7">Multi-pass membrane protein</topology>
    </subcellularLocation>
</comment>
<dbReference type="GO" id="GO:0005315">
    <property type="term" value="F:phosphate transmembrane transporter activity"/>
    <property type="evidence" value="ECO:0007669"/>
    <property type="project" value="InterPro"/>
</dbReference>
<keyword evidence="10" id="KW-1185">Reference proteome</keyword>
<feature type="region of interest" description="Disordered" evidence="8">
    <location>
        <begin position="313"/>
        <end position="364"/>
    </location>
</feature>
<name>A0A8H3YCB3_9TREE</name>
<feature type="compositionally biased region" description="Basic and acidic residues" evidence="8">
    <location>
        <begin position="329"/>
        <end position="340"/>
    </location>
</feature>
<evidence type="ECO:0000256" key="3">
    <source>
        <dbReference type="ARBA" id="ARBA00022592"/>
    </source>
</evidence>
<feature type="transmembrane region" description="Helical" evidence="7">
    <location>
        <begin position="147"/>
        <end position="171"/>
    </location>
</feature>
<evidence type="ECO:0000256" key="8">
    <source>
        <dbReference type="SAM" id="MobiDB-lite"/>
    </source>
</evidence>
<dbReference type="PANTHER" id="PTHR11101">
    <property type="entry name" value="PHOSPHATE TRANSPORTER"/>
    <property type="match status" value="1"/>
</dbReference>
<dbReference type="AlphaFoldDB" id="A0A8H3YCB3"/>
<organism evidence="9 10">
    <name type="scientific">Naganishia liquefaciens</name>
    <dbReference type="NCBI Taxonomy" id="104408"/>
    <lineage>
        <taxon>Eukaryota</taxon>
        <taxon>Fungi</taxon>
        <taxon>Dikarya</taxon>
        <taxon>Basidiomycota</taxon>
        <taxon>Agaricomycotina</taxon>
        <taxon>Tremellomycetes</taxon>
        <taxon>Filobasidiales</taxon>
        <taxon>Filobasidiaceae</taxon>
        <taxon>Naganishia</taxon>
    </lineage>
</organism>
<comment type="caution">
    <text evidence="9">The sequence shown here is derived from an EMBL/GenBank/DDBJ whole genome shotgun (WGS) entry which is preliminary data.</text>
</comment>
<dbReference type="GO" id="GO:0016020">
    <property type="term" value="C:membrane"/>
    <property type="evidence" value="ECO:0007669"/>
    <property type="project" value="UniProtKB-SubCell"/>
</dbReference>
<evidence type="ECO:0000313" key="10">
    <source>
        <dbReference type="Proteomes" id="UP000620104"/>
    </source>
</evidence>
<comment type="similarity">
    <text evidence="7">Belongs to the inorganic phosphate transporter (PiT) (TC 2.A.20) family.</text>
</comment>
<evidence type="ECO:0000256" key="5">
    <source>
        <dbReference type="ARBA" id="ARBA00022989"/>
    </source>
</evidence>
<protein>
    <recommendedName>
        <fullName evidence="7">Phosphate transporter</fullName>
    </recommendedName>
</protein>
<dbReference type="Proteomes" id="UP000620104">
    <property type="component" value="Unassembled WGS sequence"/>
</dbReference>
<feature type="transmembrane region" description="Helical" evidence="7">
    <location>
        <begin position="48"/>
        <end position="65"/>
    </location>
</feature>
<feature type="transmembrane region" description="Helical" evidence="7">
    <location>
        <begin position="183"/>
        <end position="205"/>
    </location>
</feature>
<dbReference type="EMBL" id="BLZA01000005">
    <property type="protein sequence ID" value="GHJ84008.1"/>
    <property type="molecule type" value="Genomic_DNA"/>
</dbReference>
<feature type="transmembrane region" description="Helical" evidence="7">
    <location>
        <begin position="117"/>
        <end position="135"/>
    </location>
</feature>
<evidence type="ECO:0000256" key="6">
    <source>
        <dbReference type="ARBA" id="ARBA00023136"/>
    </source>
</evidence>
<keyword evidence="5 7" id="KW-1133">Transmembrane helix</keyword>
<keyword evidence="3 7" id="KW-0592">Phosphate transport</keyword>
<feature type="transmembrane region" description="Helical" evidence="7">
    <location>
        <begin position="225"/>
        <end position="245"/>
    </location>
</feature>
<keyword evidence="2 7" id="KW-0813">Transport</keyword>
<evidence type="ECO:0000256" key="7">
    <source>
        <dbReference type="RuleBase" id="RU363058"/>
    </source>
</evidence>
<dbReference type="InterPro" id="IPR001204">
    <property type="entry name" value="Phos_transporter"/>
</dbReference>
<dbReference type="Pfam" id="PF01384">
    <property type="entry name" value="PHO4"/>
    <property type="match status" value="1"/>
</dbReference>
<accession>A0A8H3YCB3</accession>